<keyword evidence="2" id="KW-1185">Reference proteome</keyword>
<gene>
    <name evidence="1" type="ORF">NLS_LOCUS10023</name>
</gene>
<proteinExistence type="predicted"/>
<organism evidence="1 2">
    <name type="scientific">Litomosoides sigmodontis</name>
    <name type="common">Filarial nematode worm</name>
    <dbReference type="NCBI Taxonomy" id="42156"/>
    <lineage>
        <taxon>Eukaryota</taxon>
        <taxon>Metazoa</taxon>
        <taxon>Ecdysozoa</taxon>
        <taxon>Nematoda</taxon>
        <taxon>Chromadorea</taxon>
        <taxon>Rhabditida</taxon>
        <taxon>Spirurina</taxon>
        <taxon>Spiruromorpha</taxon>
        <taxon>Filarioidea</taxon>
        <taxon>Onchocercidae</taxon>
        <taxon>Litomosoides</taxon>
    </lineage>
</organism>
<sequence length="182" mass="20159">MALSFASSPTSTITSIPWRVIIVISEFIKNLFIVIRNYFWNSNSITAFNVSMRIRETNGDEILRKKDECIVRVQQWCNTSTSRTVVAFTNTDPCPGEDDVSTAYGSDLSAIDSGIDSPSISRVSTNETLPEGAEESEVIHTSLRQSTRKWCDRNGEIELGGGVCYVLRDFTRARDDSSAASS</sequence>
<dbReference type="AlphaFoldDB" id="A0A3P7M0A4"/>
<reference evidence="1 2" key="1">
    <citation type="submission" date="2018-08" db="EMBL/GenBank/DDBJ databases">
        <authorList>
            <person name="Laetsch R D."/>
            <person name="Stevens L."/>
            <person name="Kumar S."/>
            <person name="Blaxter L. M."/>
        </authorList>
    </citation>
    <scope>NUCLEOTIDE SEQUENCE [LARGE SCALE GENOMIC DNA]</scope>
</reference>
<evidence type="ECO:0000313" key="1">
    <source>
        <dbReference type="EMBL" id="VDM93038.1"/>
    </source>
</evidence>
<feature type="non-terminal residue" evidence="1">
    <location>
        <position position="182"/>
    </location>
</feature>
<dbReference type="EMBL" id="UYRX01002290">
    <property type="protein sequence ID" value="VDM93038.1"/>
    <property type="molecule type" value="Genomic_DNA"/>
</dbReference>
<protein>
    <submittedName>
        <fullName evidence="1">Uncharacterized protein</fullName>
    </submittedName>
</protein>
<name>A0A3P7M0A4_LITSI</name>
<dbReference type="OMA" id="HISPANT"/>
<dbReference type="OrthoDB" id="5867864at2759"/>
<evidence type="ECO:0000313" key="2">
    <source>
        <dbReference type="Proteomes" id="UP000277928"/>
    </source>
</evidence>
<accession>A0A3P7M0A4</accession>
<dbReference type="Proteomes" id="UP000277928">
    <property type="component" value="Unassembled WGS sequence"/>
</dbReference>